<protein>
    <recommendedName>
        <fullName evidence="10">Reticulocyte-binding protein 2 a</fullName>
    </recommendedName>
</protein>
<dbReference type="EMBL" id="GBRD01003004">
    <property type="protein sequence ID" value="JAG62817.1"/>
    <property type="molecule type" value="Transcribed_RNA"/>
</dbReference>
<feature type="region of interest" description="Disordered" evidence="7">
    <location>
        <begin position="677"/>
        <end position="700"/>
    </location>
</feature>
<evidence type="ECO:0000256" key="6">
    <source>
        <dbReference type="SAM" id="Coils"/>
    </source>
</evidence>
<name>A0A0K8TB79_LYGHE</name>
<feature type="compositionally biased region" description="Polar residues" evidence="7">
    <location>
        <begin position="340"/>
        <end position="353"/>
    </location>
</feature>
<feature type="chain" id="PRO_5015042157" description="Reticulocyte-binding protein 2 a" evidence="8">
    <location>
        <begin position="19"/>
        <end position="1016"/>
    </location>
</feature>
<dbReference type="GO" id="GO:0015630">
    <property type="term" value="C:microtubule cytoskeleton"/>
    <property type="evidence" value="ECO:0007669"/>
    <property type="project" value="InterPro"/>
</dbReference>
<feature type="compositionally biased region" description="Polar residues" evidence="7">
    <location>
        <begin position="601"/>
        <end position="611"/>
    </location>
</feature>
<feature type="region of interest" description="Disordered" evidence="7">
    <location>
        <begin position="801"/>
        <end position="957"/>
    </location>
</feature>
<evidence type="ECO:0000256" key="8">
    <source>
        <dbReference type="SAM" id="SignalP"/>
    </source>
</evidence>
<organism evidence="9">
    <name type="scientific">Lygus hesperus</name>
    <name type="common">Western plant bug</name>
    <dbReference type="NCBI Taxonomy" id="30085"/>
    <lineage>
        <taxon>Eukaryota</taxon>
        <taxon>Metazoa</taxon>
        <taxon>Ecdysozoa</taxon>
        <taxon>Arthropoda</taxon>
        <taxon>Hexapoda</taxon>
        <taxon>Insecta</taxon>
        <taxon>Pterygota</taxon>
        <taxon>Neoptera</taxon>
        <taxon>Paraneoptera</taxon>
        <taxon>Hemiptera</taxon>
        <taxon>Heteroptera</taxon>
        <taxon>Panheteroptera</taxon>
        <taxon>Cimicomorpha</taxon>
        <taxon>Miridae</taxon>
        <taxon>Mirini</taxon>
        <taxon>Lygus</taxon>
    </lineage>
</organism>
<comment type="subcellular location">
    <subcellularLocation>
        <location evidence="1">Cytoplasm</location>
        <location evidence="1">Cytoskeleton</location>
    </subcellularLocation>
</comment>
<feature type="region of interest" description="Disordered" evidence="7">
    <location>
        <begin position="987"/>
        <end position="1016"/>
    </location>
</feature>
<feature type="compositionally biased region" description="Polar residues" evidence="7">
    <location>
        <begin position="504"/>
        <end position="517"/>
    </location>
</feature>
<evidence type="ECO:0000256" key="2">
    <source>
        <dbReference type="ARBA" id="ARBA00007525"/>
    </source>
</evidence>
<feature type="compositionally biased region" description="Basic and acidic residues" evidence="7">
    <location>
        <begin position="586"/>
        <end position="595"/>
    </location>
</feature>
<keyword evidence="3" id="KW-0963">Cytoplasm</keyword>
<reference evidence="9" key="1">
    <citation type="submission" date="2014-09" db="EMBL/GenBank/DDBJ databases">
        <authorList>
            <person name="Magalhaes I.L.F."/>
            <person name="Oliveira U."/>
            <person name="Santos F.R."/>
            <person name="Vidigal T.H.D.A."/>
            <person name="Brescovit A.D."/>
            <person name="Santos A.J."/>
        </authorList>
    </citation>
    <scope>NUCLEOTIDE SEQUENCE</scope>
</reference>
<evidence type="ECO:0000256" key="7">
    <source>
        <dbReference type="SAM" id="MobiDB-lite"/>
    </source>
</evidence>
<dbReference type="PANTHER" id="PTHR15073">
    <property type="entry name" value="MICROTUBULE-ASSOCIATED PROTEIN"/>
    <property type="match status" value="1"/>
</dbReference>
<feature type="compositionally biased region" description="Low complexity" evidence="7">
    <location>
        <begin position="518"/>
        <end position="530"/>
    </location>
</feature>
<evidence type="ECO:0000313" key="9">
    <source>
        <dbReference type="EMBL" id="JAG62817.1"/>
    </source>
</evidence>
<accession>A0A0K8TB79</accession>
<dbReference type="PANTHER" id="PTHR15073:SF1">
    <property type="entry name" value="RETICULOCYTE-BINDING PROTEIN HOMOLOG 2A"/>
    <property type="match status" value="1"/>
</dbReference>
<evidence type="ECO:0008006" key="10">
    <source>
        <dbReference type="Google" id="ProtNLM"/>
    </source>
</evidence>
<comment type="similarity">
    <text evidence="2">Belongs to the MAP7 family.</text>
</comment>
<dbReference type="EMBL" id="GBRD01012952">
    <property type="protein sequence ID" value="JAG52874.1"/>
    <property type="molecule type" value="Transcribed_RNA"/>
</dbReference>
<feature type="compositionally biased region" description="Low complexity" evidence="7">
    <location>
        <begin position="621"/>
        <end position="640"/>
    </location>
</feature>
<sequence length="1016" mass="113745">MYLLLLLLLFVSVFVVKPAVMGGDEDGRADIPPEDLNLLRGILVSSLSRENLGPVDIPSPPVPAPRRNRKVTFLDTNNLLGTTEQDEAGATPVDSKQNGRPSSAKQGGLHWFGECASPPERPRPRRKRRYHNGTSQAASSTGLWFTDDPTVEGKDGSLHVDREERLRILKEKQNEERQRKLDELKQQALAAQKFREQKEEERRRRLEELRLRDTDRRHQVEERKRQIWEAERDRREAILRKNQEREARIESKRKNERSSMVFAFGSSTPRMLEPSDAGTSYWATRRATSTTNVMTMSMSATQPGPLTRRSSERELDGDPLRMMSSSIHEVFQWGCETPNERSYNQNDDATDSPTAAGYGIAWRKDAARRKTDLIPTMPSPRESSAGSRTPGRKSVPGRAYSMSRLDTLSAPRRPRPPPSEPQPSLGKPRVDVYRSMSVLPGSEKAEPKPKGAMKGAKSMLHLGPVPPPRATRAERLRRKAREMAQGKSPDPSPGMRSGEMTPSRPLSSMSQHSVTSNLSAASTSLRTRSATPRRPRPFSIAVTGVTTDKQNVDKNIKSPNVSGADKPPIPKVHATKKPAAPPKPDVPAKKPDKPKSAKTSGASTPKSTPLQSPVVEAGEVNNTFNITSTNSENTTATSSISSTIVEETALNVEEAANEVINTSTTSTIITEEVKIEKKKEVPQEPAQSVTEIPVIEPSPSNVPAKVTEASNVANDAILQLPEADIMSASMKGRITTEEEAKAALAERRRLAREQAEREAELERQRLEAERLAEEERIRKEEEEHRRFEEEQLRLLEEARRHEEQRLQQAIEEAKKREEEEKLRKEEELRLKIEKEESDKKAKEEAEKNRIEAEIKKKKEEEERLARKKRVEAIMARTRAKGSLSSSTTPTKDGEEEETEDKAMSSEAEENRKPSEEPAADSNKFLDSERSHTDANIGVQENNNRHNGHHNGSYNSVTQNNVTNSLLVNLGEEKVSDLHRVNDILESSGGKLNAEAPQFIPQFQDKKDPHTVNDLLS</sequence>
<feature type="compositionally biased region" description="Basic and acidic residues" evidence="7">
    <location>
        <begin position="362"/>
        <end position="372"/>
    </location>
</feature>
<feature type="region of interest" description="Disordered" evidence="7">
    <location>
        <begin position="750"/>
        <end position="788"/>
    </location>
</feature>
<feature type="coiled-coil region" evidence="6">
    <location>
        <begin position="167"/>
        <end position="204"/>
    </location>
</feature>
<proteinExistence type="inferred from homology"/>
<evidence type="ECO:0000256" key="4">
    <source>
        <dbReference type="ARBA" id="ARBA00023054"/>
    </source>
</evidence>
<feature type="signal peptide" evidence="8">
    <location>
        <begin position="1"/>
        <end position="18"/>
    </location>
</feature>
<keyword evidence="8" id="KW-0732">Signal</keyword>
<dbReference type="Pfam" id="PF05672">
    <property type="entry name" value="MAP7"/>
    <property type="match status" value="1"/>
</dbReference>
<dbReference type="AlphaFoldDB" id="A0A0K8TB79"/>
<feature type="compositionally biased region" description="Polar residues" evidence="7">
    <location>
        <begin position="132"/>
        <end position="143"/>
    </location>
</feature>
<feature type="region of interest" description="Disordered" evidence="7">
    <location>
        <begin position="338"/>
        <end position="640"/>
    </location>
</feature>
<dbReference type="GO" id="GO:0000226">
    <property type="term" value="P:microtubule cytoskeleton organization"/>
    <property type="evidence" value="ECO:0007669"/>
    <property type="project" value="InterPro"/>
</dbReference>
<dbReference type="InterPro" id="IPR051483">
    <property type="entry name" value="MAP7_domain-containing"/>
</dbReference>
<feature type="compositionally biased region" description="Basic and acidic residues" evidence="7">
    <location>
        <begin position="801"/>
        <end position="864"/>
    </location>
</feature>
<feature type="compositionally biased region" description="Basic and acidic residues" evidence="7">
    <location>
        <begin position="923"/>
        <end position="932"/>
    </location>
</feature>
<feature type="compositionally biased region" description="Basic and acidic residues" evidence="7">
    <location>
        <begin position="900"/>
        <end position="915"/>
    </location>
</feature>
<evidence type="ECO:0000256" key="5">
    <source>
        <dbReference type="ARBA" id="ARBA00023212"/>
    </source>
</evidence>
<dbReference type="InterPro" id="IPR008604">
    <property type="entry name" value="MAP7_fam"/>
</dbReference>
<evidence type="ECO:0000256" key="3">
    <source>
        <dbReference type="ARBA" id="ARBA00022490"/>
    </source>
</evidence>
<evidence type="ECO:0000256" key="1">
    <source>
        <dbReference type="ARBA" id="ARBA00004245"/>
    </source>
</evidence>
<feature type="region of interest" description="Disordered" evidence="7">
    <location>
        <begin position="76"/>
        <end position="151"/>
    </location>
</feature>
<keyword evidence="5" id="KW-0206">Cytoskeleton</keyword>
<keyword evidence="4 6" id="KW-0175">Coiled coil</keyword>
<dbReference type="EMBL" id="GBRD01017751">
    <property type="protein sequence ID" value="JAG48076.1"/>
    <property type="molecule type" value="Transcribed_RNA"/>
</dbReference>
<feature type="compositionally biased region" description="Polar residues" evidence="7">
    <location>
        <begin position="94"/>
        <end position="105"/>
    </location>
</feature>